<evidence type="ECO:0000256" key="1">
    <source>
        <dbReference type="ARBA" id="ARBA00022737"/>
    </source>
</evidence>
<dbReference type="InterPro" id="IPR007111">
    <property type="entry name" value="NACHT_NTPase"/>
</dbReference>
<name>A0A6A6QPJ5_9PEZI</name>
<gene>
    <name evidence="3" type="ORF">BU16DRAFT_462815</name>
</gene>
<dbReference type="InterPro" id="IPR027417">
    <property type="entry name" value="P-loop_NTPase"/>
</dbReference>
<dbReference type="InterPro" id="IPR054471">
    <property type="entry name" value="GPIID_WHD"/>
</dbReference>
<sequence length="878" mass="99622">MASNAWLEDAFSDARRDFFSELKNPLSYQFLRFGTIEDVYDEVEKIQKIQSKSKSLVALRRIEPYIEGLRDYIGAMDTFAQLKPEFICLIWGPLKMILQFASSVATAFQKLLGVLKEVGAMLPQFRKYAESKMFDQNNEVKSMMCLFYRDILDLHMEMLNFFNKKGKNSIISAIQGNIENHKMIMNSNVTLEHVLQAYHHRRITLQKHEDDKKYQNQMRLKILSDIMTSVSCHSKLHSSIEATSAGSGEWFFSSLAFQSWLNSKAFSEKGLWIRGIPGAGKTNLTANVIHHLRNEGRLVLFVFLSHDSQFLGDPIPILHSLIIQAINADHDKLVPIVWDAYTNKRQDFTSDSKFVKELFLNIAKDSGSLFVVVDGLDEINDHKRRKLAPMLLEALEGCENLKLLLSARSESDIVGSFNDKMVSVRVDENNGPDIGGYVQSEAKGWFAELRALGADDSDCSEIAASLNGVVTRAKGMFLYAKLVLGIAKSQPDLNSIRAELANLPNGLDQAYKRILIRIHGNPIAKRILQWVGCAKVPLTECEVLQALLIDSLMTDFTKQRKLWLDINAACGSVIEMKDGVVRFVHFTAFEYLFGMQSDNFLSRMDGHFEAISSCLTFFLFNCFDEIFSADFANQNEKNLQSRILSGDFILFRYAADFWLEHVRALTQNSTLEDERADLIHRLLARFYKERGNTATTDESDSSSFFLADFQYFSGAPTIQNSLAASAQFLDRLRYGHTTPDGETSLIQTFCQFHHNGFSSIVERDSHEQTHRRLNRCPASNCIYASLGFQYEEDLQKHRVAFHPDHGNPRDRLQPGVQLSGLTARELSAMLEHTILSDDLELTRNIIPVISEQGRDVDFNLLLQLAAWKGSGDLIDYLI</sequence>
<evidence type="ECO:0000313" key="4">
    <source>
        <dbReference type="Proteomes" id="UP000799750"/>
    </source>
</evidence>
<feature type="non-terminal residue" evidence="3">
    <location>
        <position position="878"/>
    </location>
</feature>
<dbReference type="InterPro" id="IPR056125">
    <property type="entry name" value="DUF7708"/>
</dbReference>
<dbReference type="AlphaFoldDB" id="A0A6A6QPJ5"/>
<protein>
    <recommendedName>
        <fullName evidence="2">NACHT domain-containing protein</fullName>
    </recommendedName>
</protein>
<proteinExistence type="predicted"/>
<evidence type="ECO:0000313" key="3">
    <source>
        <dbReference type="EMBL" id="KAF2494438.1"/>
    </source>
</evidence>
<dbReference type="PROSITE" id="PS50837">
    <property type="entry name" value="NACHT"/>
    <property type="match status" value="1"/>
</dbReference>
<dbReference type="Proteomes" id="UP000799750">
    <property type="component" value="Unassembled WGS sequence"/>
</dbReference>
<dbReference type="Pfam" id="PF22939">
    <property type="entry name" value="WHD_GPIID"/>
    <property type="match status" value="1"/>
</dbReference>
<keyword evidence="1" id="KW-0677">Repeat</keyword>
<dbReference type="OrthoDB" id="4062651at2759"/>
<keyword evidence="4" id="KW-1185">Reference proteome</keyword>
<dbReference type="Gene3D" id="3.40.50.300">
    <property type="entry name" value="P-loop containing nucleotide triphosphate hydrolases"/>
    <property type="match status" value="1"/>
</dbReference>
<reference evidence="3" key="1">
    <citation type="journal article" date="2020" name="Stud. Mycol.">
        <title>101 Dothideomycetes genomes: a test case for predicting lifestyles and emergence of pathogens.</title>
        <authorList>
            <person name="Haridas S."/>
            <person name="Albert R."/>
            <person name="Binder M."/>
            <person name="Bloem J."/>
            <person name="Labutti K."/>
            <person name="Salamov A."/>
            <person name="Andreopoulos B."/>
            <person name="Baker S."/>
            <person name="Barry K."/>
            <person name="Bills G."/>
            <person name="Bluhm B."/>
            <person name="Cannon C."/>
            <person name="Castanera R."/>
            <person name="Culley D."/>
            <person name="Daum C."/>
            <person name="Ezra D."/>
            <person name="Gonzalez J."/>
            <person name="Henrissat B."/>
            <person name="Kuo A."/>
            <person name="Liang C."/>
            <person name="Lipzen A."/>
            <person name="Lutzoni F."/>
            <person name="Magnuson J."/>
            <person name="Mondo S."/>
            <person name="Nolan M."/>
            <person name="Ohm R."/>
            <person name="Pangilinan J."/>
            <person name="Park H.-J."/>
            <person name="Ramirez L."/>
            <person name="Alfaro M."/>
            <person name="Sun H."/>
            <person name="Tritt A."/>
            <person name="Yoshinaga Y."/>
            <person name="Zwiers L.-H."/>
            <person name="Turgeon B."/>
            <person name="Goodwin S."/>
            <person name="Spatafora J."/>
            <person name="Crous P."/>
            <person name="Grigoriev I."/>
        </authorList>
    </citation>
    <scope>NUCLEOTIDE SEQUENCE</scope>
    <source>
        <strain evidence="3">CBS 269.34</strain>
    </source>
</reference>
<accession>A0A6A6QPJ5</accession>
<evidence type="ECO:0000259" key="2">
    <source>
        <dbReference type="PROSITE" id="PS50837"/>
    </source>
</evidence>
<feature type="domain" description="NACHT" evidence="2">
    <location>
        <begin position="269"/>
        <end position="411"/>
    </location>
</feature>
<dbReference type="PANTHER" id="PTHR10039">
    <property type="entry name" value="AMELOGENIN"/>
    <property type="match status" value="1"/>
</dbReference>
<dbReference type="Pfam" id="PF24809">
    <property type="entry name" value="DUF7708"/>
    <property type="match status" value="1"/>
</dbReference>
<dbReference type="SUPFAM" id="SSF52540">
    <property type="entry name" value="P-loop containing nucleoside triphosphate hydrolases"/>
    <property type="match status" value="1"/>
</dbReference>
<dbReference type="Pfam" id="PF24883">
    <property type="entry name" value="NPHP3_N"/>
    <property type="match status" value="1"/>
</dbReference>
<organism evidence="3 4">
    <name type="scientific">Lophium mytilinum</name>
    <dbReference type="NCBI Taxonomy" id="390894"/>
    <lineage>
        <taxon>Eukaryota</taxon>
        <taxon>Fungi</taxon>
        <taxon>Dikarya</taxon>
        <taxon>Ascomycota</taxon>
        <taxon>Pezizomycotina</taxon>
        <taxon>Dothideomycetes</taxon>
        <taxon>Pleosporomycetidae</taxon>
        <taxon>Mytilinidiales</taxon>
        <taxon>Mytilinidiaceae</taxon>
        <taxon>Lophium</taxon>
    </lineage>
</organism>
<dbReference type="EMBL" id="MU004190">
    <property type="protein sequence ID" value="KAF2494438.1"/>
    <property type="molecule type" value="Genomic_DNA"/>
</dbReference>
<dbReference type="PANTHER" id="PTHR10039:SF14">
    <property type="entry name" value="NACHT DOMAIN-CONTAINING PROTEIN"/>
    <property type="match status" value="1"/>
</dbReference>
<dbReference type="InterPro" id="IPR056884">
    <property type="entry name" value="NPHP3-like_N"/>
</dbReference>